<name>A0ACC0VUG4_9STRA</name>
<protein>
    <submittedName>
        <fullName evidence="1">Uncharacterized protein</fullName>
    </submittedName>
</protein>
<reference evidence="1 2" key="1">
    <citation type="journal article" date="2022" name="bioRxiv">
        <title>The genome of the oomycete Peronosclerospora sorghi, a cosmopolitan pathogen of maize and sorghum, is inflated with dispersed pseudogenes.</title>
        <authorList>
            <person name="Fletcher K."/>
            <person name="Martin F."/>
            <person name="Isakeit T."/>
            <person name="Cavanaugh K."/>
            <person name="Magill C."/>
            <person name="Michelmore R."/>
        </authorList>
    </citation>
    <scope>NUCLEOTIDE SEQUENCE [LARGE SCALE GENOMIC DNA]</scope>
    <source>
        <strain evidence="1">P6</strain>
    </source>
</reference>
<evidence type="ECO:0000313" key="2">
    <source>
        <dbReference type="Proteomes" id="UP001163321"/>
    </source>
</evidence>
<dbReference type="Proteomes" id="UP001163321">
    <property type="component" value="Chromosome 6"/>
</dbReference>
<evidence type="ECO:0000313" key="1">
    <source>
        <dbReference type="EMBL" id="KAI9910210.1"/>
    </source>
</evidence>
<comment type="caution">
    <text evidence="1">The sequence shown here is derived from an EMBL/GenBank/DDBJ whole genome shotgun (WGS) entry which is preliminary data.</text>
</comment>
<organism evidence="1 2">
    <name type="scientific">Peronosclerospora sorghi</name>
    <dbReference type="NCBI Taxonomy" id="230839"/>
    <lineage>
        <taxon>Eukaryota</taxon>
        <taxon>Sar</taxon>
        <taxon>Stramenopiles</taxon>
        <taxon>Oomycota</taxon>
        <taxon>Peronosporomycetes</taxon>
        <taxon>Peronosporales</taxon>
        <taxon>Peronosporaceae</taxon>
        <taxon>Peronosclerospora</taxon>
    </lineage>
</organism>
<accession>A0ACC0VUG4</accession>
<dbReference type="EMBL" id="CM047585">
    <property type="protein sequence ID" value="KAI9910210.1"/>
    <property type="molecule type" value="Genomic_DNA"/>
</dbReference>
<sequence>MSLLHEQCIQEKERSLYDNYSLEVLFAKVIVCDIVPGMSWLSSVDPSSSFLQHRIILANTCKFAEKKKTDTDHT</sequence>
<gene>
    <name evidence="1" type="ORF">PsorP6_011130</name>
</gene>
<keyword evidence="2" id="KW-1185">Reference proteome</keyword>
<proteinExistence type="predicted"/>